<dbReference type="PROSITE" id="PS00893">
    <property type="entry name" value="NUDIX_BOX"/>
    <property type="match status" value="1"/>
</dbReference>
<feature type="domain" description="Nudix hydrolase" evidence="2">
    <location>
        <begin position="2"/>
        <end position="124"/>
    </location>
</feature>
<dbReference type="EMBL" id="FNWV01000001">
    <property type="protein sequence ID" value="SEH37564.1"/>
    <property type="molecule type" value="Genomic_DNA"/>
</dbReference>
<dbReference type="RefSeq" id="WP_074713990.1">
    <property type="nucleotide sequence ID" value="NZ_FNWV01000001.1"/>
</dbReference>
<organism evidence="3 4">
    <name type="scientific">Ruminococcus flavefaciens</name>
    <dbReference type="NCBI Taxonomy" id="1265"/>
    <lineage>
        <taxon>Bacteria</taxon>
        <taxon>Bacillati</taxon>
        <taxon>Bacillota</taxon>
        <taxon>Clostridia</taxon>
        <taxon>Eubacteriales</taxon>
        <taxon>Oscillospiraceae</taxon>
        <taxon>Ruminococcus</taxon>
    </lineage>
</organism>
<proteinExistence type="predicted"/>
<accession>A0A1H6HTV2</accession>
<dbReference type="InterPro" id="IPR015797">
    <property type="entry name" value="NUDIX_hydrolase-like_dom_sf"/>
</dbReference>
<dbReference type="InterPro" id="IPR000086">
    <property type="entry name" value="NUDIX_hydrolase_dom"/>
</dbReference>
<dbReference type="GO" id="GO:0016787">
    <property type="term" value="F:hydrolase activity"/>
    <property type="evidence" value="ECO:0007669"/>
    <property type="project" value="UniProtKB-KW"/>
</dbReference>
<sequence>MSNRFYAVCGILDIDGKILFVRHTYGPAKERILIPGGYVKEGELPSDAVKREFFEETGVNAEAQSVFAVQFRSEQWIIVFRLKYISGEPVSDGYENSEVLLLTPEEAVMRSDITNMSRAILNAYIKDRENTLEKGDYKSISLKAGEYEIFGV</sequence>
<reference evidence="3 4" key="1">
    <citation type="submission" date="2016-10" db="EMBL/GenBank/DDBJ databases">
        <authorList>
            <person name="de Groot N.N."/>
        </authorList>
    </citation>
    <scope>NUCLEOTIDE SEQUENCE [LARGE SCALE GENOMIC DNA]</scope>
    <source>
        <strain evidence="3 4">YAD2003</strain>
    </source>
</reference>
<name>A0A1H6HTV2_RUMFL</name>
<dbReference type="Proteomes" id="UP000183190">
    <property type="component" value="Unassembled WGS sequence"/>
</dbReference>
<keyword evidence="1" id="KW-0378">Hydrolase</keyword>
<gene>
    <name evidence="3" type="ORF">SAMN02910265_00133</name>
</gene>
<dbReference type="AlphaFoldDB" id="A0A1H6HTV2"/>
<dbReference type="PANTHER" id="PTHR43222">
    <property type="entry name" value="NUDIX HYDROLASE 23"/>
    <property type="match status" value="1"/>
</dbReference>
<evidence type="ECO:0000256" key="1">
    <source>
        <dbReference type="ARBA" id="ARBA00022801"/>
    </source>
</evidence>
<dbReference type="InterPro" id="IPR020084">
    <property type="entry name" value="NUDIX_hydrolase_CS"/>
</dbReference>
<dbReference type="SUPFAM" id="SSF55811">
    <property type="entry name" value="Nudix"/>
    <property type="match status" value="1"/>
</dbReference>
<evidence type="ECO:0000313" key="4">
    <source>
        <dbReference type="Proteomes" id="UP000183190"/>
    </source>
</evidence>
<dbReference type="OrthoDB" id="9810648at2"/>
<evidence type="ECO:0000259" key="2">
    <source>
        <dbReference type="PROSITE" id="PS51462"/>
    </source>
</evidence>
<dbReference type="Pfam" id="PF00293">
    <property type="entry name" value="NUDIX"/>
    <property type="match status" value="1"/>
</dbReference>
<dbReference type="Gene3D" id="3.90.79.10">
    <property type="entry name" value="Nucleoside Triphosphate Pyrophosphohydrolase"/>
    <property type="match status" value="1"/>
</dbReference>
<evidence type="ECO:0000313" key="3">
    <source>
        <dbReference type="EMBL" id="SEH37564.1"/>
    </source>
</evidence>
<protein>
    <submittedName>
        <fullName evidence="3">ADP-ribose pyrophosphatase YjhB, NUDIX family</fullName>
    </submittedName>
</protein>
<dbReference type="PANTHER" id="PTHR43222:SF2">
    <property type="entry name" value="NUDIX HYDROLASE 23, CHLOROPLASTIC"/>
    <property type="match status" value="1"/>
</dbReference>
<dbReference type="PROSITE" id="PS51462">
    <property type="entry name" value="NUDIX"/>
    <property type="match status" value="1"/>
</dbReference>